<proteinExistence type="predicted"/>
<comment type="caution">
    <text evidence="1">The sequence shown here is derived from an EMBL/GenBank/DDBJ whole genome shotgun (WGS) entry which is preliminary data.</text>
</comment>
<dbReference type="GO" id="GO:0004497">
    <property type="term" value="F:monooxygenase activity"/>
    <property type="evidence" value="ECO:0007669"/>
    <property type="project" value="InterPro"/>
</dbReference>
<dbReference type="GO" id="GO:0005506">
    <property type="term" value="F:iron ion binding"/>
    <property type="evidence" value="ECO:0007669"/>
    <property type="project" value="InterPro"/>
</dbReference>
<evidence type="ECO:0000313" key="2">
    <source>
        <dbReference type="Proteomes" id="UP001175228"/>
    </source>
</evidence>
<keyword evidence="2" id="KW-1185">Reference proteome</keyword>
<evidence type="ECO:0000313" key="1">
    <source>
        <dbReference type="EMBL" id="KAK0494148.1"/>
    </source>
</evidence>
<dbReference type="GO" id="GO:0020037">
    <property type="term" value="F:heme binding"/>
    <property type="evidence" value="ECO:0007669"/>
    <property type="project" value="InterPro"/>
</dbReference>
<protein>
    <submittedName>
        <fullName evidence="1">Uncharacterized protein</fullName>
    </submittedName>
</protein>
<dbReference type="Proteomes" id="UP001175228">
    <property type="component" value="Unassembled WGS sequence"/>
</dbReference>
<reference evidence="1" key="1">
    <citation type="submission" date="2023-06" db="EMBL/GenBank/DDBJ databases">
        <authorList>
            <consortium name="Lawrence Berkeley National Laboratory"/>
            <person name="Ahrendt S."/>
            <person name="Sahu N."/>
            <person name="Indic B."/>
            <person name="Wong-Bajracharya J."/>
            <person name="Merenyi Z."/>
            <person name="Ke H.-M."/>
            <person name="Monk M."/>
            <person name="Kocsube S."/>
            <person name="Drula E."/>
            <person name="Lipzen A."/>
            <person name="Balint B."/>
            <person name="Henrissat B."/>
            <person name="Andreopoulos B."/>
            <person name="Martin F.M."/>
            <person name="Harder C.B."/>
            <person name="Rigling D."/>
            <person name="Ford K.L."/>
            <person name="Foster G.D."/>
            <person name="Pangilinan J."/>
            <person name="Papanicolaou A."/>
            <person name="Barry K."/>
            <person name="LaButti K."/>
            <person name="Viragh M."/>
            <person name="Koriabine M."/>
            <person name="Yan M."/>
            <person name="Riley R."/>
            <person name="Champramary S."/>
            <person name="Plett K.L."/>
            <person name="Tsai I.J."/>
            <person name="Slot J."/>
            <person name="Sipos G."/>
            <person name="Plett J."/>
            <person name="Nagy L.G."/>
            <person name="Grigoriev I.V."/>
        </authorList>
    </citation>
    <scope>NUCLEOTIDE SEQUENCE</scope>
    <source>
        <strain evidence="1">HWK02</strain>
    </source>
</reference>
<dbReference type="SUPFAM" id="SSF48264">
    <property type="entry name" value="Cytochrome P450"/>
    <property type="match status" value="1"/>
</dbReference>
<gene>
    <name evidence="1" type="ORF">EDD18DRAFT_383907</name>
</gene>
<sequence>MVWLNAVIKERLHEVAQGDVLLLVERIITSDDEPCSEIPISTGQVISTSAYTCNRLPSVCGDDAATWKFYRFLEDRGNKRESLGAYANSKITSPSQNY</sequence>
<dbReference type="Gene3D" id="1.10.630.10">
    <property type="entry name" value="Cytochrome P450"/>
    <property type="match status" value="1"/>
</dbReference>
<dbReference type="EMBL" id="JAUEPU010000022">
    <property type="protein sequence ID" value="KAK0494148.1"/>
    <property type="molecule type" value="Genomic_DNA"/>
</dbReference>
<dbReference type="GO" id="GO:0016705">
    <property type="term" value="F:oxidoreductase activity, acting on paired donors, with incorporation or reduction of molecular oxygen"/>
    <property type="evidence" value="ECO:0007669"/>
    <property type="project" value="InterPro"/>
</dbReference>
<organism evidence="1 2">
    <name type="scientific">Armillaria luteobubalina</name>
    <dbReference type="NCBI Taxonomy" id="153913"/>
    <lineage>
        <taxon>Eukaryota</taxon>
        <taxon>Fungi</taxon>
        <taxon>Dikarya</taxon>
        <taxon>Basidiomycota</taxon>
        <taxon>Agaricomycotina</taxon>
        <taxon>Agaricomycetes</taxon>
        <taxon>Agaricomycetidae</taxon>
        <taxon>Agaricales</taxon>
        <taxon>Marasmiineae</taxon>
        <taxon>Physalacriaceae</taxon>
        <taxon>Armillaria</taxon>
    </lineage>
</organism>
<dbReference type="InterPro" id="IPR036396">
    <property type="entry name" value="Cyt_P450_sf"/>
</dbReference>
<accession>A0AA39Q0S3</accession>
<dbReference type="AlphaFoldDB" id="A0AA39Q0S3"/>
<name>A0AA39Q0S3_9AGAR</name>